<dbReference type="EMBL" id="CP144746">
    <property type="protein sequence ID" value="WVZ56599.1"/>
    <property type="molecule type" value="Genomic_DNA"/>
</dbReference>
<keyword evidence="2" id="KW-1185">Reference proteome</keyword>
<dbReference type="AlphaFoldDB" id="A0AAQ3Q182"/>
<name>A0AAQ3Q182_PASNO</name>
<sequence length="236" mass="25715">MMRRHSAAALRRADGDGWWKRSQYRGLSPQPEAVGNEQLLPQEVGNKLPVTSVHQASNPNWTLLLKEARLIMESLDISAGGEFLKCVVAEPGSPSHRSGLGQGIGGRKEDERVRHPCICLMRTQQQSPGTRLSTFAALRLDANWPWEDELTFASSVILEAPVGGGLSVLAAPQDGNIGGKMFFDELTHMLNSDCALSSVSSSEFLLASTSAGLSDRLNTIHLYFFNVANCFPIHIT</sequence>
<reference evidence="1 2" key="1">
    <citation type="submission" date="2024-02" db="EMBL/GenBank/DDBJ databases">
        <title>High-quality chromosome-scale genome assembly of Pensacola bahiagrass (Paspalum notatum Flugge var. saurae).</title>
        <authorList>
            <person name="Vega J.M."/>
            <person name="Podio M."/>
            <person name="Orjuela J."/>
            <person name="Siena L.A."/>
            <person name="Pessino S.C."/>
            <person name="Combes M.C."/>
            <person name="Mariac C."/>
            <person name="Albertini E."/>
            <person name="Pupilli F."/>
            <person name="Ortiz J.P.A."/>
            <person name="Leblanc O."/>
        </authorList>
    </citation>
    <scope>NUCLEOTIDE SEQUENCE [LARGE SCALE GENOMIC DNA]</scope>
    <source>
        <strain evidence="1">R1</strain>
        <tissue evidence="1">Leaf</tissue>
    </source>
</reference>
<accession>A0AAQ3Q182</accession>
<protein>
    <submittedName>
        <fullName evidence="1">Uncharacterized protein</fullName>
    </submittedName>
</protein>
<evidence type="ECO:0000313" key="2">
    <source>
        <dbReference type="Proteomes" id="UP001341281"/>
    </source>
</evidence>
<proteinExistence type="predicted"/>
<gene>
    <name evidence="1" type="ORF">U9M48_007099</name>
</gene>
<organism evidence="1 2">
    <name type="scientific">Paspalum notatum var. saurae</name>
    <dbReference type="NCBI Taxonomy" id="547442"/>
    <lineage>
        <taxon>Eukaryota</taxon>
        <taxon>Viridiplantae</taxon>
        <taxon>Streptophyta</taxon>
        <taxon>Embryophyta</taxon>
        <taxon>Tracheophyta</taxon>
        <taxon>Spermatophyta</taxon>
        <taxon>Magnoliopsida</taxon>
        <taxon>Liliopsida</taxon>
        <taxon>Poales</taxon>
        <taxon>Poaceae</taxon>
        <taxon>PACMAD clade</taxon>
        <taxon>Panicoideae</taxon>
        <taxon>Andropogonodae</taxon>
        <taxon>Paspaleae</taxon>
        <taxon>Paspalinae</taxon>
        <taxon>Paspalum</taxon>
    </lineage>
</organism>
<evidence type="ECO:0000313" key="1">
    <source>
        <dbReference type="EMBL" id="WVZ56599.1"/>
    </source>
</evidence>
<dbReference type="Proteomes" id="UP001341281">
    <property type="component" value="Chromosome 02"/>
</dbReference>